<comment type="caution">
    <text evidence="2">The sequence shown here is derived from an EMBL/GenBank/DDBJ whole genome shotgun (WGS) entry which is preliminary data.</text>
</comment>
<feature type="transmembrane region" description="Helical" evidence="1">
    <location>
        <begin position="44"/>
        <end position="61"/>
    </location>
</feature>
<reference evidence="2 3" key="1">
    <citation type="submission" date="2021-11" db="EMBL/GenBank/DDBJ databases">
        <title>Draft genome sequence of Actinomycetospora sp. SF1 isolated from the rhizosphere soil.</title>
        <authorList>
            <person name="Duangmal K."/>
            <person name="Chantavorakit T."/>
        </authorList>
    </citation>
    <scope>NUCLEOTIDE SEQUENCE [LARGE SCALE GENOMIC DNA]</scope>
    <source>
        <strain evidence="2 3">TBRC 5722</strain>
    </source>
</reference>
<feature type="transmembrane region" description="Helical" evidence="1">
    <location>
        <begin position="20"/>
        <end position="38"/>
    </location>
</feature>
<feature type="transmembrane region" description="Helical" evidence="1">
    <location>
        <begin position="197"/>
        <end position="219"/>
    </location>
</feature>
<feature type="transmembrane region" description="Helical" evidence="1">
    <location>
        <begin position="107"/>
        <end position="128"/>
    </location>
</feature>
<name>A0ABS8PA83_9PSEU</name>
<feature type="transmembrane region" description="Helical" evidence="1">
    <location>
        <begin position="73"/>
        <end position="95"/>
    </location>
</feature>
<dbReference type="Proteomes" id="UP001199469">
    <property type="component" value="Unassembled WGS sequence"/>
</dbReference>
<keyword evidence="1" id="KW-1133">Transmembrane helix</keyword>
<keyword evidence="1" id="KW-0472">Membrane</keyword>
<keyword evidence="3" id="KW-1185">Reference proteome</keyword>
<evidence type="ECO:0000313" key="3">
    <source>
        <dbReference type="Proteomes" id="UP001199469"/>
    </source>
</evidence>
<accession>A0ABS8PA83</accession>
<gene>
    <name evidence="2" type="ORF">LQ327_17625</name>
</gene>
<sequence length="220" mass="23999">MTTTSVRATTIPRPEPRWPVAVAVAVAIGLQVVLPGRFAPGHRLVPFLELVLLIGIVIANPGRIDRVTLPLRWTSIALIGMITVTNAWSAVRLVLEIVAGAADDALGLLSSGAAIWATNVIVFGLWYWELDRGGPHTRTHVTGLYPDFSFPQDQNPELARPGWRPRFVDYLYMSFTNATAFSPTDVMPLARWAKLTMMAQSAISLATVTLVVARAIGLFK</sequence>
<evidence type="ECO:0000313" key="2">
    <source>
        <dbReference type="EMBL" id="MCD2195190.1"/>
    </source>
</evidence>
<evidence type="ECO:0008006" key="4">
    <source>
        <dbReference type="Google" id="ProtNLM"/>
    </source>
</evidence>
<protein>
    <recommendedName>
        <fullName evidence="4">DUF1345 domain-containing protein</fullName>
    </recommendedName>
</protein>
<dbReference type="EMBL" id="JAJNDB010000003">
    <property type="protein sequence ID" value="MCD2195190.1"/>
    <property type="molecule type" value="Genomic_DNA"/>
</dbReference>
<proteinExistence type="predicted"/>
<organism evidence="2 3">
    <name type="scientific">Actinomycetospora endophytica</name>
    <dbReference type="NCBI Taxonomy" id="2291215"/>
    <lineage>
        <taxon>Bacteria</taxon>
        <taxon>Bacillati</taxon>
        <taxon>Actinomycetota</taxon>
        <taxon>Actinomycetes</taxon>
        <taxon>Pseudonocardiales</taxon>
        <taxon>Pseudonocardiaceae</taxon>
        <taxon>Actinomycetospora</taxon>
    </lineage>
</organism>
<keyword evidence="1" id="KW-0812">Transmembrane</keyword>
<dbReference type="RefSeq" id="WP_230735988.1">
    <property type="nucleotide sequence ID" value="NZ_JAJNDB010000003.1"/>
</dbReference>
<evidence type="ECO:0000256" key="1">
    <source>
        <dbReference type="SAM" id="Phobius"/>
    </source>
</evidence>